<evidence type="ECO:0000256" key="3">
    <source>
        <dbReference type="SAM" id="Phobius"/>
    </source>
</evidence>
<sequence>MDGTDGISTPFRKIGIAIAVAALLVTVYSLISLLTARPEVYGAQDTVISVSPGERFSIELDDNPGTGYRWTIESPAPDPHVLKPAGSHYDAREPVTAGSGGTRYLEFQAVREGRTELSLRHCFQCGTDRADPDRGGELLAFRVTVTD</sequence>
<proteinExistence type="predicted"/>
<dbReference type="Pfam" id="PF09394">
    <property type="entry name" value="Inhibitor_I42"/>
    <property type="match status" value="1"/>
</dbReference>
<dbReference type="PANTHER" id="PTHR36530">
    <property type="entry name" value="INHIBITOR OF CYSTEINE PEPTIDASE"/>
    <property type="match status" value="1"/>
</dbReference>
<dbReference type="Gene3D" id="2.60.40.2020">
    <property type="match status" value="1"/>
</dbReference>
<reference evidence="6" key="1">
    <citation type="journal article" date="2019" name="Int. J. Syst. Evol. Microbiol.">
        <title>The Global Catalogue of Microorganisms (GCM) 10K type strain sequencing project: providing services to taxonomists for standard genome sequencing and annotation.</title>
        <authorList>
            <consortium name="The Broad Institute Genomics Platform"/>
            <consortium name="The Broad Institute Genome Sequencing Center for Infectious Disease"/>
            <person name="Wu L."/>
            <person name="Ma J."/>
        </authorList>
    </citation>
    <scope>NUCLEOTIDE SEQUENCE [LARGE SCALE GENOMIC DNA]</scope>
    <source>
        <strain evidence="6">JCM 4805</strain>
    </source>
</reference>
<dbReference type="Proteomes" id="UP001500909">
    <property type="component" value="Unassembled WGS sequence"/>
</dbReference>
<dbReference type="InterPro" id="IPR052781">
    <property type="entry name" value="Cys_protease_inhibitor_I42"/>
</dbReference>
<evidence type="ECO:0000259" key="4">
    <source>
        <dbReference type="Pfam" id="PF09394"/>
    </source>
</evidence>
<feature type="transmembrane region" description="Helical" evidence="3">
    <location>
        <begin position="14"/>
        <end position="34"/>
    </location>
</feature>
<protein>
    <recommendedName>
        <fullName evidence="4">Proteinase inhibitor I42 chagasin domain-containing protein</fullName>
    </recommendedName>
</protein>
<evidence type="ECO:0000313" key="5">
    <source>
        <dbReference type="EMBL" id="GAA0470373.1"/>
    </source>
</evidence>
<evidence type="ECO:0000256" key="2">
    <source>
        <dbReference type="ARBA" id="ARBA00022704"/>
    </source>
</evidence>
<keyword evidence="2" id="KW-0789">Thiol protease inhibitor</keyword>
<name>A0ABP3K5J3_9ACTN</name>
<keyword evidence="3" id="KW-1133">Transmembrane helix</keyword>
<keyword evidence="3" id="KW-0812">Transmembrane</keyword>
<evidence type="ECO:0000256" key="1">
    <source>
        <dbReference type="ARBA" id="ARBA00022690"/>
    </source>
</evidence>
<keyword evidence="3" id="KW-0472">Membrane</keyword>
<comment type="caution">
    <text evidence="5">The sequence shown here is derived from an EMBL/GenBank/DDBJ whole genome shotgun (WGS) entry which is preliminary data.</text>
</comment>
<keyword evidence="1" id="KW-0646">Protease inhibitor</keyword>
<dbReference type="PANTHER" id="PTHR36530:SF1">
    <property type="entry name" value="AMOEBIASIN-1"/>
    <property type="match status" value="1"/>
</dbReference>
<feature type="domain" description="Proteinase inhibitor I42 chagasin" evidence="4">
    <location>
        <begin position="50"/>
        <end position="122"/>
    </location>
</feature>
<gene>
    <name evidence="5" type="ORF">GCM10010361_38180</name>
</gene>
<dbReference type="EMBL" id="BAAABY010000027">
    <property type="protein sequence ID" value="GAA0470373.1"/>
    <property type="molecule type" value="Genomic_DNA"/>
</dbReference>
<dbReference type="RefSeq" id="WP_052869248.1">
    <property type="nucleotide sequence ID" value="NZ_BAAABY010000027.1"/>
</dbReference>
<accession>A0ABP3K5J3</accession>
<keyword evidence="6" id="KW-1185">Reference proteome</keyword>
<dbReference type="InterPro" id="IPR036331">
    <property type="entry name" value="Chagasin-like_sf"/>
</dbReference>
<organism evidence="5 6">
    <name type="scientific">Streptomyces olivaceiscleroticus</name>
    <dbReference type="NCBI Taxonomy" id="68245"/>
    <lineage>
        <taxon>Bacteria</taxon>
        <taxon>Bacillati</taxon>
        <taxon>Actinomycetota</taxon>
        <taxon>Actinomycetes</taxon>
        <taxon>Kitasatosporales</taxon>
        <taxon>Streptomycetaceae</taxon>
        <taxon>Streptomyces</taxon>
    </lineage>
</organism>
<dbReference type="SUPFAM" id="SSF141066">
    <property type="entry name" value="ICP-like"/>
    <property type="match status" value="1"/>
</dbReference>
<dbReference type="InterPro" id="IPR018990">
    <property type="entry name" value="Prot_inh_I42_chagasin"/>
</dbReference>
<evidence type="ECO:0000313" key="6">
    <source>
        <dbReference type="Proteomes" id="UP001500909"/>
    </source>
</evidence>